<keyword evidence="3" id="KW-1185">Reference proteome</keyword>
<comment type="caution">
    <text evidence="2">The sequence shown here is derived from an EMBL/GenBank/DDBJ whole genome shotgun (WGS) entry which is preliminary data.</text>
</comment>
<evidence type="ECO:0000256" key="1">
    <source>
        <dbReference type="SAM" id="Phobius"/>
    </source>
</evidence>
<dbReference type="Pfam" id="PF18936">
    <property type="entry name" value="DUF5684"/>
    <property type="match status" value="1"/>
</dbReference>
<organism evidence="2 3">
    <name type="scientific">Clostridium fessum</name>
    <dbReference type="NCBI Taxonomy" id="2126740"/>
    <lineage>
        <taxon>Bacteria</taxon>
        <taxon>Bacillati</taxon>
        <taxon>Bacillota</taxon>
        <taxon>Clostridia</taxon>
        <taxon>Eubacteriales</taxon>
        <taxon>Clostridiaceae</taxon>
        <taxon>Clostridium</taxon>
    </lineage>
</organism>
<reference evidence="2 3" key="1">
    <citation type="submission" date="2018-03" db="EMBL/GenBank/DDBJ databases">
        <title>Lachnoclostridium SNUG30386 gen.nov., sp.nov., isolated from human faeces.</title>
        <authorList>
            <person name="Seo B."/>
            <person name="Jeon K."/>
            <person name="Ko G."/>
        </authorList>
    </citation>
    <scope>NUCLEOTIDE SEQUENCE [LARGE SCALE GENOMIC DNA]</scope>
    <source>
        <strain evidence="2 3">SNUG30386</strain>
    </source>
</reference>
<dbReference type="InterPro" id="IPR043739">
    <property type="entry name" value="DUF5684"/>
</dbReference>
<gene>
    <name evidence="2" type="ORF">C7U56_06750</name>
</gene>
<feature type="transmembrane region" description="Helical" evidence="1">
    <location>
        <begin position="78"/>
        <end position="99"/>
    </location>
</feature>
<feature type="transmembrane region" description="Helical" evidence="1">
    <location>
        <begin position="111"/>
        <end position="129"/>
    </location>
</feature>
<dbReference type="AlphaFoldDB" id="A0A2T3FQM1"/>
<dbReference type="Proteomes" id="UP000241048">
    <property type="component" value="Unassembled WGS sequence"/>
</dbReference>
<evidence type="ECO:0000313" key="3">
    <source>
        <dbReference type="Proteomes" id="UP000241048"/>
    </source>
</evidence>
<dbReference type="EMBL" id="PYLO01000002">
    <property type="protein sequence ID" value="PST37588.1"/>
    <property type="molecule type" value="Genomic_DNA"/>
</dbReference>
<feature type="transmembrane region" description="Helical" evidence="1">
    <location>
        <begin position="6"/>
        <end position="29"/>
    </location>
</feature>
<evidence type="ECO:0000313" key="2">
    <source>
        <dbReference type="EMBL" id="PST37588.1"/>
    </source>
</evidence>
<keyword evidence="1" id="KW-0812">Transmembrane</keyword>
<keyword evidence="1" id="KW-0472">Membrane</keyword>
<dbReference type="RefSeq" id="WP_022358471.1">
    <property type="nucleotide sequence ID" value="NZ_CAUWBW010000009.1"/>
</dbReference>
<sequence length="138" mass="15163">MGLVAFIMAYALFAFIFYILQVIAYWKIFTKAGEEGWKSIIPIYNGYVQYRLTWDVQYFWVALGLAVGGGILNSFGGIVGVIGSLALLGTALMNVVALYKLACAYGHGIGFTIGLFFLNPLFMLILGFGDSEYMGPQE</sequence>
<protein>
    <submittedName>
        <fullName evidence="2">Uncharacterized protein</fullName>
    </submittedName>
</protein>
<name>A0A2T3FQM1_9CLOT</name>
<feature type="transmembrane region" description="Helical" evidence="1">
    <location>
        <begin position="50"/>
        <end position="72"/>
    </location>
</feature>
<keyword evidence="1" id="KW-1133">Transmembrane helix</keyword>
<proteinExistence type="predicted"/>
<dbReference type="GeneID" id="79838983"/>
<accession>A0A2T3FQM1</accession>